<dbReference type="SUPFAM" id="SSF52218">
    <property type="entry name" value="Flavoproteins"/>
    <property type="match status" value="1"/>
</dbReference>
<dbReference type="InterPro" id="IPR017896">
    <property type="entry name" value="4Fe4S_Fe-S-bd"/>
</dbReference>
<dbReference type="Gene3D" id="3.40.50.360">
    <property type="match status" value="1"/>
</dbReference>
<accession>A0A8E7EGW7</accession>
<dbReference type="GO" id="GO:0016491">
    <property type="term" value="F:oxidoreductase activity"/>
    <property type="evidence" value="ECO:0007669"/>
    <property type="project" value="UniProtKB-ARBA"/>
</dbReference>
<reference evidence="2 3" key="1">
    <citation type="submission" date="2021-05" db="EMBL/GenBank/DDBJ databases">
        <title>A novel Methanospirillum isolate from a pyrite-forming mixed culture.</title>
        <authorList>
            <person name="Bunk B."/>
            <person name="Sproer C."/>
            <person name="Spring S."/>
            <person name="Pester M."/>
        </authorList>
    </citation>
    <scope>NUCLEOTIDE SEQUENCE [LARGE SCALE GENOMIC DNA]</scope>
    <source>
        <strain evidence="2 3">J.3.6.1-F.2.7.3</strain>
    </source>
</reference>
<dbReference type="Pfam" id="PF00037">
    <property type="entry name" value="Fer4"/>
    <property type="match status" value="1"/>
</dbReference>
<dbReference type="PROSITE" id="PS00198">
    <property type="entry name" value="4FE4S_FER_1"/>
    <property type="match status" value="1"/>
</dbReference>
<gene>
    <name evidence="2" type="ORF">KHC33_13345</name>
</gene>
<dbReference type="GeneID" id="65098187"/>
<evidence type="ECO:0000313" key="3">
    <source>
        <dbReference type="Proteomes" id="UP000680656"/>
    </source>
</evidence>
<evidence type="ECO:0000313" key="2">
    <source>
        <dbReference type="EMBL" id="QVV88302.1"/>
    </source>
</evidence>
<dbReference type="EMBL" id="CP075546">
    <property type="protein sequence ID" value="QVV88302.1"/>
    <property type="molecule type" value="Genomic_DNA"/>
</dbReference>
<dbReference type="Proteomes" id="UP000680656">
    <property type="component" value="Chromosome"/>
</dbReference>
<dbReference type="PANTHER" id="PTHR43122:SF1">
    <property type="entry name" value="IRON-SULFUR-BINDING PROTEIN"/>
    <property type="match status" value="1"/>
</dbReference>
<dbReference type="InterPro" id="IPR017900">
    <property type="entry name" value="4Fe4S_Fe_S_CS"/>
</dbReference>
<dbReference type="NCBIfam" id="NF038196">
    <property type="entry name" value="ferrodoxin_EFR1"/>
    <property type="match status" value="1"/>
</dbReference>
<dbReference type="KEGG" id="mrtj:KHC33_13345"/>
<dbReference type="Gene3D" id="3.30.70.20">
    <property type="match status" value="1"/>
</dbReference>
<evidence type="ECO:0000259" key="1">
    <source>
        <dbReference type="PROSITE" id="PS51379"/>
    </source>
</evidence>
<feature type="domain" description="4Fe-4S ferredoxin-type" evidence="1">
    <location>
        <begin position="184"/>
        <end position="213"/>
    </location>
</feature>
<dbReference type="PROSITE" id="PS51379">
    <property type="entry name" value="4FE4S_FER_2"/>
    <property type="match status" value="1"/>
</dbReference>
<dbReference type="InterPro" id="IPR047964">
    <property type="entry name" value="EFR1-like"/>
</dbReference>
<name>A0A8E7EGW7_9EURY</name>
<dbReference type="InterPro" id="IPR029039">
    <property type="entry name" value="Flavoprotein-like_sf"/>
</dbReference>
<proteinExistence type="predicted"/>
<dbReference type="AlphaFoldDB" id="A0A8E7EGW7"/>
<keyword evidence="3" id="KW-1185">Reference proteome</keyword>
<dbReference type="PANTHER" id="PTHR43122">
    <property type="entry name" value="FERREDOXIN SUBUNIT OF PYRUVATE:FLAVODOXIN OXIDOREDUCTASE-RELATED"/>
    <property type="match status" value="1"/>
</dbReference>
<sequence length="266" mass="28998">MKTIVYYFTGTGNSLSVAKKIAGSLENCEMIPISTFRDSTGSIVPDADQVGIVCPVYFTGLPVMVAEFAKRLDLSGIGYVFSVVTNGGGGGRTTLTQLDGLLKQTGRGLSAGYSLRMPGNYILMYEPPTGKKQDKLLKSADTEIQKIIGDIRQGKGKPVSRSLILSFFHSLFYNRFVSDVHNKDRLFTVSDTCISCGICVSVCPAANIELVDKKPIWKHHCELCCGCIHICPVQAIQAGKKTHGRARYRNPDVSIPELQHELSDTS</sequence>
<protein>
    <submittedName>
        <fullName evidence="2">EFR1 family ferrodoxin</fullName>
    </submittedName>
</protein>
<dbReference type="SUPFAM" id="SSF54862">
    <property type="entry name" value="4Fe-4S ferredoxins"/>
    <property type="match status" value="1"/>
</dbReference>
<dbReference type="RefSeq" id="WP_214419118.1">
    <property type="nucleotide sequence ID" value="NZ_CP075546.1"/>
</dbReference>
<organism evidence="2 3">
    <name type="scientific">Methanospirillum purgamenti</name>
    <dbReference type="NCBI Taxonomy" id="2834276"/>
    <lineage>
        <taxon>Archaea</taxon>
        <taxon>Methanobacteriati</taxon>
        <taxon>Methanobacteriota</taxon>
        <taxon>Stenosarchaea group</taxon>
        <taxon>Methanomicrobia</taxon>
        <taxon>Methanomicrobiales</taxon>
        <taxon>Methanospirillaceae</taxon>
        <taxon>Methanospirillum</taxon>
    </lineage>
</organism>